<gene>
    <name evidence="3" type="ORF">AArcSt2_10980</name>
</gene>
<evidence type="ECO:0000259" key="2">
    <source>
        <dbReference type="SMART" id="SM00460"/>
    </source>
</evidence>
<name>A0AAE3K8M2_9EURY</name>
<dbReference type="Proteomes" id="UP001203207">
    <property type="component" value="Unassembled WGS sequence"/>
</dbReference>
<feature type="domain" description="Transglutaminase-like" evidence="2">
    <location>
        <begin position="266"/>
        <end position="336"/>
    </location>
</feature>
<reference evidence="3" key="2">
    <citation type="submission" date="2022-02" db="EMBL/GenBank/DDBJ databases">
        <authorList>
            <person name="Elcheninov A.G."/>
            <person name="Sorokin D.Y."/>
            <person name="Kublanov I.V."/>
        </authorList>
    </citation>
    <scope>NUCLEOTIDE SEQUENCE</scope>
    <source>
        <strain evidence="3">AArc-St2</strain>
    </source>
</reference>
<dbReference type="Pfam" id="PF01841">
    <property type="entry name" value="Transglut_core"/>
    <property type="match status" value="1"/>
</dbReference>
<feature type="region of interest" description="Disordered" evidence="1">
    <location>
        <begin position="51"/>
        <end position="74"/>
    </location>
</feature>
<dbReference type="PANTHER" id="PTHR42736">
    <property type="entry name" value="PROTEIN-GLUTAMINE GAMMA-GLUTAMYLTRANSFERASE"/>
    <property type="match status" value="1"/>
</dbReference>
<reference evidence="3" key="1">
    <citation type="journal article" date="2022" name="Syst. Appl. Microbiol.">
        <title>Natronocalculus amylovorans gen. nov., sp. nov., and Natranaeroarchaeum aerophilus sp. nov., dominant culturable amylolytic natronoarchaea from hypersaline soda lakes in southwestern Siberia.</title>
        <authorList>
            <person name="Sorokin D.Y."/>
            <person name="Elcheninov A.G."/>
            <person name="Khizhniak T.V."/>
            <person name="Koenen M."/>
            <person name="Bale N.J."/>
            <person name="Damste J.S.S."/>
            <person name="Kublanov I.V."/>
        </authorList>
    </citation>
    <scope>NUCLEOTIDE SEQUENCE</scope>
    <source>
        <strain evidence="3">AArc-St2</strain>
    </source>
</reference>
<dbReference type="InterPro" id="IPR038765">
    <property type="entry name" value="Papain-like_cys_pep_sf"/>
</dbReference>
<dbReference type="InterPro" id="IPR002931">
    <property type="entry name" value="Transglutaminase-like"/>
</dbReference>
<feature type="compositionally biased region" description="Acidic residues" evidence="1">
    <location>
        <begin position="400"/>
        <end position="416"/>
    </location>
</feature>
<dbReference type="AlphaFoldDB" id="A0AAE3K8M2"/>
<dbReference type="Gene3D" id="3.10.620.30">
    <property type="match status" value="1"/>
</dbReference>
<feature type="region of interest" description="Disordered" evidence="1">
    <location>
        <begin position="367"/>
        <end position="423"/>
    </location>
</feature>
<evidence type="ECO:0000313" key="4">
    <source>
        <dbReference type="Proteomes" id="UP001203207"/>
    </source>
</evidence>
<comment type="caution">
    <text evidence="3">The sequence shown here is derived from an EMBL/GenBank/DDBJ whole genome shotgun (WGS) entry which is preliminary data.</text>
</comment>
<evidence type="ECO:0000313" key="3">
    <source>
        <dbReference type="EMBL" id="MCL9817467.1"/>
    </source>
</evidence>
<dbReference type="SMART" id="SM00460">
    <property type="entry name" value="TGc"/>
    <property type="match status" value="1"/>
</dbReference>
<evidence type="ECO:0000256" key="1">
    <source>
        <dbReference type="SAM" id="MobiDB-lite"/>
    </source>
</evidence>
<sequence>MIALTCLLALGLLAVSFTGGATLGAPGTGDETDTTTAAVERVDHPGLVGGGSLGGAAENPIGTGVANESNPFTNSSDELQFVVETTQPSYWRVDGYTTYENGTWVRTGDSERYSDTLAATGRISDEVSHQITLTRQASAAPTSWQPATIENLDDVGVDVSSETGLLLVEPTPIGRNYTVETYQYEPDLQQLRSSQENYPASIRQQYTALPDDLPDRISVLGDELTEETETPVEAACEIESWIQDTHDYDRSVTHDEAGADPIEQYLFEMDAGNAEYAASSMVVLLRSQGIPARYVTGYAPGAIDGDGTYTVHSVHSHAWVEVYVTGHGWIPFDPTDPADRMAVESDALGPDTEMADVMLPSQCGEPIEAEEDEESTQDDDTDDTEDGSGGTEDGSTNQTEENEEGDSEEEIQESELEITVSVSPEPLVIGGDATIGTEIENENDSLSGATVMLNESVVGVTNDSGGLEFTVPSSIDEGETTLRITDEDREIDHEQTVTVGELRLTSDSEEVLALPGQNISVITTVGEEPVENATIAHDGSTLAQTDSDGVASIPISATGVTVSAEYVGQSVTLSVTNQFLLLTGLGVFILILGTVGTVLSSRESDTISTAQTRISGLSDRIEQRLINAIAWIEATLTRPELRTETSLGAKLWWVVTAPMVLLRAVWKRRPDSIVSAIWTSVYGFYTFIRGLFGRGTEAETDPTSENASDRDSTGSSDPEAQGRSIGSIWRSFIRVVFGRISPNQTAGELAQQAIQKGFPREPVIRITTAFREAVYGPRRDGQDMTEAATALSAIEQSQSEETE</sequence>
<dbReference type="InterPro" id="IPR052901">
    <property type="entry name" value="Bact_TGase-like"/>
</dbReference>
<dbReference type="SUPFAM" id="SSF54001">
    <property type="entry name" value="Cysteine proteinases"/>
    <property type="match status" value="1"/>
</dbReference>
<dbReference type="RefSeq" id="WP_250584600.1">
    <property type="nucleotide sequence ID" value="NZ_JAKRVX010000004.1"/>
</dbReference>
<dbReference type="PANTHER" id="PTHR42736:SF1">
    <property type="entry name" value="PROTEIN-GLUTAMINE GAMMA-GLUTAMYLTRANSFERASE"/>
    <property type="match status" value="1"/>
</dbReference>
<dbReference type="EMBL" id="JAKRVX010000004">
    <property type="protein sequence ID" value="MCL9817467.1"/>
    <property type="molecule type" value="Genomic_DNA"/>
</dbReference>
<feature type="region of interest" description="Disordered" evidence="1">
    <location>
        <begin position="696"/>
        <end position="723"/>
    </location>
</feature>
<organism evidence="3 4">
    <name type="scientific">Natronocalculus amylovorans</name>
    <dbReference type="NCBI Taxonomy" id="2917812"/>
    <lineage>
        <taxon>Archaea</taxon>
        <taxon>Methanobacteriati</taxon>
        <taxon>Methanobacteriota</taxon>
        <taxon>Stenosarchaea group</taxon>
        <taxon>Halobacteria</taxon>
        <taxon>Halobacteriales</taxon>
        <taxon>Haloferacaceae</taxon>
        <taxon>Natronocalculus</taxon>
    </lineage>
</organism>
<feature type="compositionally biased region" description="Acidic residues" evidence="1">
    <location>
        <begin position="367"/>
        <end position="386"/>
    </location>
</feature>
<keyword evidence="4" id="KW-1185">Reference proteome</keyword>
<proteinExistence type="predicted"/>
<accession>A0AAE3K8M2</accession>
<dbReference type="Pfam" id="PF13559">
    <property type="entry name" value="DUF4129"/>
    <property type="match status" value="1"/>
</dbReference>
<protein>
    <submittedName>
        <fullName evidence="3">DUF3488 and transglutaminase-like domain-containing protein</fullName>
    </submittedName>
</protein>
<dbReference type="InterPro" id="IPR025403">
    <property type="entry name" value="TgpA-like_C"/>
</dbReference>